<keyword evidence="2" id="KW-0479">Metal-binding</keyword>
<evidence type="ECO:0000256" key="5">
    <source>
        <dbReference type="ARBA" id="ARBA00023004"/>
    </source>
</evidence>
<protein>
    <recommendedName>
        <fullName evidence="8">Uracil-DNA glycosylase-like domain-containing protein</fullName>
    </recommendedName>
</protein>
<dbReference type="AlphaFoldDB" id="A0A6L9Y6T0"/>
<keyword evidence="6" id="KW-0411">Iron-sulfur</keyword>
<dbReference type="SUPFAM" id="SSF52141">
    <property type="entry name" value="Uracil-DNA glycosylase-like"/>
    <property type="match status" value="1"/>
</dbReference>
<evidence type="ECO:0000256" key="3">
    <source>
        <dbReference type="ARBA" id="ARBA00022763"/>
    </source>
</evidence>
<evidence type="ECO:0000256" key="1">
    <source>
        <dbReference type="ARBA" id="ARBA00022485"/>
    </source>
</evidence>
<reference evidence="9 10" key="1">
    <citation type="submission" date="2020-02" db="EMBL/GenBank/DDBJ databases">
        <title>Pelistega sp. NLN82 were isolated from wild rodents of the Hainan Island.</title>
        <authorList>
            <person name="Niu N."/>
            <person name="Zhou J."/>
        </authorList>
    </citation>
    <scope>NUCLEOTIDE SEQUENCE [LARGE SCALE GENOMIC DNA]</scope>
    <source>
        <strain evidence="9 10">NLN82</strain>
    </source>
</reference>
<dbReference type="PANTHER" id="PTHR33693">
    <property type="entry name" value="TYPE-5 URACIL-DNA GLYCOSYLASE"/>
    <property type="match status" value="1"/>
</dbReference>
<evidence type="ECO:0000256" key="7">
    <source>
        <dbReference type="ARBA" id="ARBA00023204"/>
    </source>
</evidence>
<dbReference type="Proteomes" id="UP000477651">
    <property type="component" value="Unassembled WGS sequence"/>
</dbReference>
<evidence type="ECO:0000313" key="9">
    <source>
        <dbReference type="EMBL" id="NEN76119.1"/>
    </source>
</evidence>
<dbReference type="Gene3D" id="3.40.470.10">
    <property type="entry name" value="Uracil-DNA glycosylase-like domain"/>
    <property type="match status" value="1"/>
</dbReference>
<comment type="caution">
    <text evidence="9">The sequence shown here is derived from an EMBL/GenBank/DDBJ whole genome shotgun (WGS) entry which is preliminary data.</text>
</comment>
<sequence length="326" mass="36074">MTQTPLSAIQVQWLKSLGVEMLWGKPLVPTQVNIDNVEKAISLSTGVPIGGTTQENAETAHQASVSTSTSSQAVEHEGIALIKRSSPEGKTKSGRLVREEQSPFKKIIHGIQGKQHAYHRQLRENQSANGLAVPVSHAQTWDALANDISRYYQEWGWITQGSEVLMGQQGDKPCSLMIIDEMPSTEDFIAGELFSGSSGQLLENMLKPLGLGKSSVAMTSLLKVPLSGEVLSSHYTQNLPFLRMQIQWLQPRCIWLLGSRIAQPFLSDVSLQMDMLRSKTWFYPLSETQKVPVIVSHHPSLVLLNTGLKADIWEDLQKVDKILKGI</sequence>
<dbReference type="GO" id="GO:0051539">
    <property type="term" value="F:4 iron, 4 sulfur cluster binding"/>
    <property type="evidence" value="ECO:0007669"/>
    <property type="project" value="UniProtKB-KW"/>
</dbReference>
<evidence type="ECO:0000259" key="8">
    <source>
        <dbReference type="Pfam" id="PF03167"/>
    </source>
</evidence>
<dbReference type="PANTHER" id="PTHR33693:SF1">
    <property type="entry name" value="TYPE-4 URACIL-DNA GLYCOSYLASE"/>
    <property type="match status" value="1"/>
</dbReference>
<keyword evidence="5" id="KW-0408">Iron</keyword>
<dbReference type="GO" id="GO:0046872">
    <property type="term" value="F:metal ion binding"/>
    <property type="evidence" value="ECO:0007669"/>
    <property type="project" value="UniProtKB-KW"/>
</dbReference>
<dbReference type="InterPro" id="IPR036895">
    <property type="entry name" value="Uracil-DNA_glycosylase-like_sf"/>
</dbReference>
<dbReference type="Pfam" id="PF03167">
    <property type="entry name" value="UDG"/>
    <property type="match status" value="1"/>
</dbReference>
<keyword evidence="3" id="KW-0227">DNA damage</keyword>
<name>A0A6L9Y6T0_9BURK</name>
<accession>A0A6L9Y6T0</accession>
<feature type="domain" description="Uracil-DNA glycosylase-like" evidence="8">
    <location>
        <begin position="170"/>
        <end position="317"/>
    </location>
</feature>
<dbReference type="EMBL" id="JAAGYR010000013">
    <property type="protein sequence ID" value="NEN76119.1"/>
    <property type="molecule type" value="Genomic_DNA"/>
</dbReference>
<dbReference type="RefSeq" id="WP_163764618.1">
    <property type="nucleotide sequence ID" value="NZ_JAAGYR010000013.1"/>
</dbReference>
<proteinExistence type="predicted"/>
<keyword evidence="4" id="KW-0378">Hydrolase</keyword>
<gene>
    <name evidence="9" type="ORF">F9B74_07260</name>
</gene>
<evidence type="ECO:0000313" key="10">
    <source>
        <dbReference type="Proteomes" id="UP000477651"/>
    </source>
</evidence>
<evidence type="ECO:0000256" key="6">
    <source>
        <dbReference type="ARBA" id="ARBA00023014"/>
    </source>
</evidence>
<keyword evidence="7" id="KW-0234">DNA repair</keyword>
<dbReference type="InterPro" id="IPR051536">
    <property type="entry name" value="UDG_Type-4/5"/>
</dbReference>
<organism evidence="9 10">
    <name type="scientific">Pelistega ratti</name>
    <dbReference type="NCBI Taxonomy" id="2652177"/>
    <lineage>
        <taxon>Bacteria</taxon>
        <taxon>Pseudomonadati</taxon>
        <taxon>Pseudomonadota</taxon>
        <taxon>Betaproteobacteria</taxon>
        <taxon>Burkholderiales</taxon>
        <taxon>Alcaligenaceae</taxon>
        <taxon>Pelistega</taxon>
    </lineage>
</organism>
<dbReference type="InterPro" id="IPR005122">
    <property type="entry name" value="Uracil-DNA_glycosylase-like"/>
</dbReference>
<dbReference type="GO" id="GO:0097506">
    <property type="term" value="F:deaminated base DNA N-glycosylase activity"/>
    <property type="evidence" value="ECO:0007669"/>
    <property type="project" value="UniProtKB-ARBA"/>
</dbReference>
<keyword evidence="10" id="KW-1185">Reference proteome</keyword>
<evidence type="ECO:0000256" key="4">
    <source>
        <dbReference type="ARBA" id="ARBA00022801"/>
    </source>
</evidence>
<keyword evidence="1" id="KW-0004">4Fe-4S</keyword>
<evidence type="ECO:0000256" key="2">
    <source>
        <dbReference type="ARBA" id="ARBA00022723"/>
    </source>
</evidence>
<dbReference type="GO" id="GO:0006281">
    <property type="term" value="P:DNA repair"/>
    <property type="evidence" value="ECO:0007669"/>
    <property type="project" value="UniProtKB-KW"/>
</dbReference>